<protein>
    <submittedName>
        <fullName evidence="2">Uncharacterized protein</fullName>
    </submittedName>
</protein>
<proteinExistence type="predicted"/>
<dbReference type="Proteomes" id="UP001396334">
    <property type="component" value="Unassembled WGS sequence"/>
</dbReference>
<keyword evidence="3" id="KW-1185">Reference proteome</keyword>
<evidence type="ECO:0000256" key="1">
    <source>
        <dbReference type="SAM" id="Phobius"/>
    </source>
</evidence>
<organism evidence="2 3">
    <name type="scientific">Hibiscus sabdariffa</name>
    <name type="common">roselle</name>
    <dbReference type="NCBI Taxonomy" id="183260"/>
    <lineage>
        <taxon>Eukaryota</taxon>
        <taxon>Viridiplantae</taxon>
        <taxon>Streptophyta</taxon>
        <taxon>Embryophyta</taxon>
        <taxon>Tracheophyta</taxon>
        <taxon>Spermatophyta</taxon>
        <taxon>Magnoliopsida</taxon>
        <taxon>eudicotyledons</taxon>
        <taxon>Gunneridae</taxon>
        <taxon>Pentapetalae</taxon>
        <taxon>rosids</taxon>
        <taxon>malvids</taxon>
        <taxon>Malvales</taxon>
        <taxon>Malvaceae</taxon>
        <taxon>Malvoideae</taxon>
        <taxon>Hibiscus</taxon>
    </lineage>
</organism>
<keyword evidence="1" id="KW-0812">Transmembrane</keyword>
<reference evidence="2 3" key="1">
    <citation type="journal article" date="2024" name="G3 (Bethesda)">
        <title>Genome assembly of Hibiscus sabdariffa L. provides insights into metabolisms of medicinal natural products.</title>
        <authorList>
            <person name="Kim T."/>
        </authorList>
    </citation>
    <scope>NUCLEOTIDE SEQUENCE [LARGE SCALE GENOMIC DNA]</scope>
    <source>
        <strain evidence="2">TK-2024</strain>
        <tissue evidence="2">Old leaves</tissue>
    </source>
</reference>
<feature type="transmembrane region" description="Helical" evidence="1">
    <location>
        <begin position="92"/>
        <end position="117"/>
    </location>
</feature>
<sequence>MASVVSPAISTCIMPGTKPLAFFELAAIKFASFLLPQTAFQRVLFPAVDLLFFAVHKLYSRFLGNSHVSPDINKPLISPNRALPRTTIRFKLSLIVTVPVVLAFCYSIISTLAFTSISQRPWK</sequence>
<evidence type="ECO:0000313" key="2">
    <source>
        <dbReference type="EMBL" id="KAK9001828.1"/>
    </source>
</evidence>
<name>A0ABR2QMD1_9ROSI</name>
<keyword evidence="1" id="KW-1133">Transmembrane helix</keyword>
<gene>
    <name evidence="2" type="ORF">V6N11_024526</name>
</gene>
<accession>A0ABR2QMD1</accession>
<dbReference type="EMBL" id="JBBPBN010000035">
    <property type="protein sequence ID" value="KAK9001828.1"/>
    <property type="molecule type" value="Genomic_DNA"/>
</dbReference>
<comment type="caution">
    <text evidence="2">The sequence shown here is derived from an EMBL/GenBank/DDBJ whole genome shotgun (WGS) entry which is preliminary data.</text>
</comment>
<evidence type="ECO:0000313" key="3">
    <source>
        <dbReference type="Proteomes" id="UP001396334"/>
    </source>
</evidence>
<keyword evidence="1" id="KW-0472">Membrane</keyword>